<dbReference type="KEGG" id="cthr:CTHT_0073070"/>
<feature type="signal peptide" evidence="1">
    <location>
        <begin position="1"/>
        <end position="18"/>
    </location>
</feature>
<feature type="chain" id="PRO_5003409207" description="Glycoside hydrolase 131 catalytic N-terminal domain-containing protein" evidence="1">
    <location>
        <begin position="19"/>
        <end position="297"/>
    </location>
</feature>
<dbReference type="Pfam" id="PF18271">
    <property type="entry name" value="GH131_N"/>
    <property type="match status" value="1"/>
</dbReference>
<dbReference type="PANTHER" id="PTHR34612">
    <property type="entry name" value="GH131_N DOMAIN-CONTAINING PROTEIN"/>
    <property type="match status" value="1"/>
</dbReference>
<sequence length="297" mass="32821">MHRSLLLTLLTTAIAVLARPPSRHPHSPSAAAAPGTIKCPIIFDGRIKTTTQLTDFDSYSTSPFNPDYVKGQTLKWSDIIKFPSVSPSRFDDPDQHKPIEVTISDASIFMNQRGFRRAGLQFQGDSNTGSAGSKGVKTIHFSVRWDNARPLNLSHEYLNVWHETADYSANQFNFEGGAILGQTQLPADTWKVLDRNNRQIWAVKIEREGWQNFAITVDYEKNTLQVYYSKDDEPLTAVTSAVYNNNAGEGQFQIGILKKPTGTSDVVNSGYQSPNLDEGLLYGGLFVEDSAGGCVSL</sequence>
<dbReference type="eggNOG" id="ENOG502SHCH">
    <property type="taxonomic scope" value="Eukaryota"/>
</dbReference>
<feature type="domain" description="Glycoside hydrolase 131 catalytic N-terminal" evidence="2">
    <location>
        <begin position="41"/>
        <end position="293"/>
    </location>
</feature>
<dbReference type="Gene3D" id="2.60.120.1160">
    <property type="match status" value="1"/>
</dbReference>
<evidence type="ECO:0000313" key="3">
    <source>
        <dbReference type="EMBL" id="EGS16982.1"/>
    </source>
</evidence>
<dbReference type="EMBL" id="GL988048">
    <property type="protein sequence ID" value="EGS16982.1"/>
    <property type="molecule type" value="Genomic_DNA"/>
</dbReference>
<keyword evidence="1" id="KW-0732">Signal</keyword>
<dbReference type="RefSeq" id="XP_006697564.1">
    <property type="nucleotide sequence ID" value="XM_006697501.1"/>
</dbReference>
<dbReference type="PANTHER" id="PTHR34612:SF4">
    <property type="entry name" value="GLYCOSIDE HYDROLASE 131 CATALYTIC N-TERMINAL DOMAIN-CONTAINING PROTEIN"/>
    <property type="match status" value="1"/>
</dbReference>
<name>G0SHR2_CHATD</name>
<dbReference type="OrthoDB" id="5283326at2759"/>
<dbReference type="STRING" id="759272.G0SHR2"/>
<reference evidence="3 4" key="1">
    <citation type="journal article" date="2011" name="Cell">
        <title>Insight into structure and assembly of the nuclear pore complex by utilizing the genome of a eukaryotic thermophile.</title>
        <authorList>
            <person name="Amlacher S."/>
            <person name="Sarges P."/>
            <person name="Flemming D."/>
            <person name="van Noort V."/>
            <person name="Kunze R."/>
            <person name="Devos D.P."/>
            <person name="Arumugam M."/>
            <person name="Bork P."/>
            <person name="Hurt E."/>
        </authorList>
    </citation>
    <scope>NUCLEOTIDE SEQUENCE [LARGE SCALE GENOMIC DNA]</scope>
    <source>
        <strain evidence="4">DSM 1495 / CBS 144.50 / IMI 039719</strain>
    </source>
</reference>
<evidence type="ECO:0000259" key="2">
    <source>
        <dbReference type="Pfam" id="PF18271"/>
    </source>
</evidence>
<dbReference type="HOGENOM" id="CLU_063723_0_0_1"/>
<proteinExistence type="predicted"/>
<protein>
    <recommendedName>
        <fullName evidence="2">Glycoside hydrolase 131 catalytic N-terminal domain-containing protein</fullName>
    </recommendedName>
</protein>
<dbReference type="AlphaFoldDB" id="G0SHR2"/>
<dbReference type="InterPro" id="IPR041524">
    <property type="entry name" value="GH131_N"/>
</dbReference>
<dbReference type="GeneID" id="18261345"/>
<evidence type="ECO:0000256" key="1">
    <source>
        <dbReference type="SAM" id="SignalP"/>
    </source>
</evidence>
<keyword evidence="4" id="KW-1185">Reference proteome</keyword>
<dbReference type="Proteomes" id="UP000008066">
    <property type="component" value="Unassembled WGS sequence"/>
</dbReference>
<evidence type="ECO:0000313" key="4">
    <source>
        <dbReference type="Proteomes" id="UP000008066"/>
    </source>
</evidence>
<organism evidence="4">
    <name type="scientific">Chaetomium thermophilum (strain DSM 1495 / CBS 144.50 / IMI 039719)</name>
    <name type="common">Thermochaetoides thermophila</name>
    <dbReference type="NCBI Taxonomy" id="759272"/>
    <lineage>
        <taxon>Eukaryota</taxon>
        <taxon>Fungi</taxon>
        <taxon>Dikarya</taxon>
        <taxon>Ascomycota</taxon>
        <taxon>Pezizomycotina</taxon>
        <taxon>Sordariomycetes</taxon>
        <taxon>Sordariomycetidae</taxon>
        <taxon>Sordariales</taxon>
        <taxon>Chaetomiaceae</taxon>
        <taxon>Thermochaetoides</taxon>
    </lineage>
</organism>
<gene>
    <name evidence="3" type="ORF">CTHT_0073070</name>
</gene>
<accession>G0SHR2</accession>
<dbReference type="OMA" id="THEYLNV"/>